<evidence type="ECO:0000256" key="7">
    <source>
        <dbReference type="SAM" id="Phobius"/>
    </source>
</evidence>
<keyword evidence="3 7" id="KW-0812">Transmembrane</keyword>
<feature type="transmembrane region" description="Helical" evidence="7">
    <location>
        <begin position="12"/>
        <end position="37"/>
    </location>
</feature>
<dbReference type="Proteomes" id="UP000216725">
    <property type="component" value="Unassembled WGS sequence"/>
</dbReference>
<feature type="transmembrane region" description="Helical" evidence="7">
    <location>
        <begin position="130"/>
        <end position="151"/>
    </location>
</feature>
<feature type="transmembrane region" description="Helical" evidence="7">
    <location>
        <begin position="96"/>
        <end position="118"/>
    </location>
</feature>
<evidence type="ECO:0000256" key="1">
    <source>
        <dbReference type="ARBA" id="ARBA00004141"/>
    </source>
</evidence>
<comment type="similarity">
    <text evidence="2">Belongs to the peptidase S54 family.</text>
</comment>
<dbReference type="GO" id="GO:0016020">
    <property type="term" value="C:membrane"/>
    <property type="evidence" value="ECO:0007669"/>
    <property type="project" value="UniProtKB-SubCell"/>
</dbReference>
<evidence type="ECO:0000259" key="8">
    <source>
        <dbReference type="Pfam" id="PF01694"/>
    </source>
</evidence>
<comment type="subcellular location">
    <subcellularLocation>
        <location evidence="1">Membrane</location>
        <topology evidence="1">Multi-pass membrane protein</topology>
    </subcellularLocation>
</comment>
<dbReference type="OrthoDB" id="9807874at2"/>
<name>A0A261EWN9_9BIFI</name>
<keyword evidence="9" id="KW-0645">Protease</keyword>
<dbReference type="RefSeq" id="WP_158216339.1">
    <property type="nucleotide sequence ID" value="NZ_JBKZBO010000018.1"/>
</dbReference>
<feature type="transmembrane region" description="Helical" evidence="7">
    <location>
        <begin position="58"/>
        <end position="84"/>
    </location>
</feature>
<dbReference type="GO" id="GO:0006508">
    <property type="term" value="P:proteolysis"/>
    <property type="evidence" value="ECO:0007669"/>
    <property type="project" value="UniProtKB-KW"/>
</dbReference>
<accession>A0A261EWN9</accession>
<evidence type="ECO:0000256" key="5">
    <source>
        <dbReference type="ARBA" id="ARBA00022989"/>
    </source>
</evidence>
<dbReference type="InterPro" id="IPR022764">
    <property type="entry name" value="Peptidase_S54_rhomboid_dom"/>
</dbReference>
<keyword evidence="4" id="KW-0378">Hydrolase</keyword>
<dbReference type="EMBL" id="MWWR01000009">
    <property type="protein sequence ID" value="OZG51274.1"/>
    <property type="molecule type" value="Genomic_DNA"/>
</dbReference>
<keyword evidence="5 7" id="KW-1133">Transmembrane helix</keyword>
<organism evidence="9 10">
    <name type="scientific">Pseudoscardovia radai</name>
    <dbReference type="NCBI Taxonomy" id="987066"/>
    <lineage>
        <taxon>Bacteria</taxon>
        <taxon>Bacillati</taxon>
        <taxon>Actinomycetota</taxon>
        <taxon>Actinomycetes</taxon>
        <taxon>Bifidobacteriales</taxon>
        <taxon>Bifidobacteriaceae</taxon>
        <taxon>Pseudoscardovia</taxon>
    </lineage>
</organism>
<comment type="caution">
    <text evidence="9">The sequence shown here is derived from an EMBL/GenBank/DDBJ whole genome shotgun (WGS) entry which is preliminary data.</text>
</comment>
<gene>
    <name evidence="9" type="ORF">PSRA_1218</name>
</gene>
<dbReference type="GO" id="GO:0004252">
    <property type="term" value="F:serine-type endopeptidase activity"/>
    <property type="evidence" value="ECO:0007669"/>
    <property type="project" value="InterPro"/>
</dbReference>
<evidence type="ECO:0000313" key="9">
    <source>
        <dbReference type="EMBL" id="OZG51274.1"/>
    </source>
</evidence>
<evidence type="ECO:0000256" key="6">
    <source>
        <dbReference type="ARBA" id="ARBA00023136"/>
    </source>
</evidence>
<dbReference type="AlphaFoldDB" id="A0A261EWN9"/>
<dbReference type="SUPFAM" id="SSF144091">
    <property type="entry name" value="Rhomboid-like"/>
    <property type="match status" value="1"/>
</dbReference>
<evidence type="ECO:0000256" key="4">
    <source>
        <dbReference type="ARBA" id="ARBA00022801"/>
    </source>
</evidence>
<protein>
    <submittedName>
        <fullName evidence="9">Rhomboid family intramembrane serine protease</fullName>
    </submittedName>
</protein>
<feature type="domain" description="Peptidase S54 rhomboid" evidence="8">
    <location>
        <begin position="55"/>
        <end position="201"/>
    </location>
</feature>
<dbReference type="PANTHER" id="PTHR43731">
    <property type="entry name" value="RHOMBOID PROTEASE"/>
    <property type="match status" value="1"/>
</dbReference>
<dbReference type="InterPro" id="IPR035952">
    <property type="entry name" value="Rhomboid-like_sf"/>
</dbReference>
<proteinExistence type="inferred from homology"/>
<dbReference type="Gene3D" id="1.20.1540.10">
    <property type="entry name" value="Rhomboid-like"/>
    <property type="match status" value="1"/>
</dbReference>
<reference evidence="9 10" key="1">
    <citation type="journal article" date="2017" name="BMC Genomics">
        <title>Comparative genomic and phylogenomic analyses of the Bifidobacteriaceae family.</title>
        <authorList>
            <person name="Lugli G.A."/>
            <person name="Milani C."/>
            <person name="Turroni F."/>
            <person name="Duranti S."/>
            <person name="Mancabelli L."/>
            <person name="Mangifesta M."/>
            <person name="Ferrario C."/>
            <person name="Modesto M."/>
            <person name="Mattarelli P."/>
            <person name="Jiri K."/>
            <person name="van Sinderen D."/>
            <person name="Ventura M."/>
        </authorList>
    </citation>
    <scope>NUCLEOTIDE SEQUENCE [LARGE SCALE GENOMIC DNA]</scope>
    <source>
        <strain evidence="9 10">DSM 24742</strain>
    </source>
</reference>
<dbReference type="Pfam" id="PF01694">
    <property type="entry name" value="Rhomboid"/>
    <property type="match status" value="1"/>
</dbReference>
<keyword evidence="6 7" id="KW-0472">Membrane</keyword>
<dbReference type="InterPro" id="IPR050925">
    <property type="entry name" value="Rhomboid_protease_S54"/>
</dbReference>
<evidence type="ECO:0000256" key="2">
    <source>
        <dbReference type="ARBA" id="ARBA00009045"/>
    </source>
</evidence>
<dbReference type="PANTHER" id="PTHR43731:SF14">
    <property type="entry name" value="PRESENILIN-ASSOCIATED RHOMBOID-LIKE PROTEIN, MITOCHONDRIAL"/>
    <property type="match status" value="1"/>
</dbReference>
<sequence>MYYSDPAELVSAAPVTFALIAINIIVFLLETVAGGSTDIRVARRFGAMTVRDIRRGQWWRLMTSMFVHFGFVHLACNMMSLLYLGVVIEMAFGTRIMTGSLFLIVTYLVSGLLGNLLTWAVQESSGQYDVVSAGASGAICGLLGVYVAMLFVPSLRAYLNVGAIVTNVFLCIAPGLGNRGINLSAHVGGLIGGFLIGTGYFWLLFSA</sequence>
<evidence type="ECO:0000313" key="10">
    <source>
        <dbReference type="Proteomes" id="UP000216725"/>
    </source>
</evidence>
<feature type="transmembrane region" description="Helical" evidence="7">
    <location>
        <begin position="157"/>
        <end position="176"/>
    </location>
</feature>
<keyword evidence="10" id="KW-1185">Reference proteome</keyword>
<evidence type="ECO:0000256" key="3">
    <source>
        <dbReference type="ARBA" id="ARBA00022692"/>
    </source>
</evidence>
<feature type="transmembrane region" description="Helical" evidence="7">
    <location>
        <begin position="183"/>
        <end position="205"/>
    </location>
</feature>